<evidence type="ECO:0000313" key="2">
    <source>
        <dbReference type="Proteomes" id="UP000293719"/>
    </source>
</evidence>
<dbReference type="GO" id="GO:0001046">
    <property type="term" value="F:core promoter sequence-specific DNA binding"/>
    <property type="evidence" value="ECO:0007669"/>
    <property type="project" value="TreeGrafter"/>
</dbReference>
<dbReference type="InterPro" id="IPR039060">
    <property type="entry name" value="Antitox_HigA"/>
</dbReference>
<name>A0A4P6UWK3_9HYPH</name>
<protein>
    <submittedName>
        <fullName evidence="1">XRE family transcriptional regulator</fullName>
    </submittedName>
</protein>
<dbReference type="EMBL" id="CP036532">
    <property type="protein sequence ID" value="QBK29462.1"/>
    <property type="molecule type" value="Genomic_DNA"/>
</dbReference>
<dbReference type="RefSeq" id="WP_131615164.1">
    <property type="nucleotide sequence ID" value="NZ_CP036532.1"/>
</dbReference>
<dbReference type="Gene3D" id="1.10.260.40">
    <property type="entry name" value="lambda repressor-like DNA-binding domains"/>
    <property type="match status" value="1"/>
</dbReference>
<dbReference type="PANTHER" id="PTHR40455:SF1">
    <property type="entry name" value="ANTITOXIN HIGA"/>
    <property type="match status" value="1"/>
</dbReference>
<dbReference type="OrthoDB" id="9796786at2"/>
<proteinExistence type="predicted"/>
<gene>
    <name evidence="1" type="ORF">E0E05_01935</name>
</gene>
<dbReference type="Proteomes" id="UP000293719">
    <property type="component" value="Chromosome"/>
</dbReference>
<reference evidence="1 2" key="1">
    <citation type="journal article" date="2017" name="Int. J. Syst. Evol. Microbiol.">
        <title>Roseitalea porphyridii gen. nov., sp. nov., isolated from a red alga, and reclassification of Hoeflea suaedae Chung et al. 2013 as Pseudohoeflea suaedae gen. nov., comb. nov.</title>
        <authorList>
            <person name="Hyeon J.W."/>
            <person name="Jeong S.E."/>
            <person name="Baek K."/>
            <person name="Jeon C.O."/>
        </authorList>
    </citation>
    <scope>NUCLEOTIDE SEQUENCE [LARGE SCALE GENOMIC DNA]</scope>
    <source>
        <strain evidence="1 2">MA7-20</strain>
    </source>
</reference>
<keyword evidence="2" id="KW-1185">Reference proteome</keyword>
<sequence length="137" mass="15520">MENIRPIRNEDDYNWALAEIERYFDDAPEPGTDDADRFDILADLIETYENRHWPIEALDPVEALTCFMKDTGRSQADLARLLGSASRASEILNRKRALTVAMIHRLNSEWKIPGDVLIRPYAIAGPGHRTEKGRAAG</sequence>
<dbReference type="InterPro" id="IPR010982">
    <property type="entry name" value="Lambda_DNA-bd_dom_sf"/>
</dbReference>
<dbReference type="PANTHER" id="PTHR40455">
    <property type="entry name" value="ANTITOXIN HIGA"/>
    <property type="match status" value="1"/>
</dbReference>
<dbReference type="AlphaFoldDB" id="A0A4P6UWK3"/>
<dbReference type="GO" id="GO:0006355">
    <property type="term" value="P:regulation of DNA-templated transcription"/>
    <property type="evidence" value="ECO:0007669"/>
    <property type="project" value="InterPro"/>
</dbReference>
<evidence type="ECO:0000313" key="1">
    <source>
        <dbReference type="EMBL" id="QBK29462.1"/>
    </source>
</evidence>
<dbReference type="GeneID" id="90766043"/>
<organism evidence="1 2">
    <name type="scientific">Roseitalea porphyridii</name>
    <dbReference type="NCBI Taxonomy" id="1852022"/>
    <lineage>
        <taxon>Bacteria</taxon>
        <taxon>Pseudomonadati</taxon>
        <taxon>Pseudomonadota</taxon>
        <taxon>Alphaproteobacteria</taxon>
        <taxon>Hyphomicrobiales</taxon>
        <taxon>Ahrensiaceae</taxon>
        <taxon>Roseitalea</taxon>
    </lineage>
</organism>
<dbReference type="SUPFAM" id="SSF47413">
    <property type="entry name" value="lambda repressor-like DNA-binding domains"/>
    <property type="match status" value="1"/>
</dbReference>
<dbReference type="KEGG" id="rpod:E0E05_01935"/>
<accession>A0A4P6UWK3</accession>